<evidence type="ECO:0000256" key="5">
    <source>
        <dbReference type="ARBA" id="ARBA00022737"/>
    </source>
</evidence>
<dbReference type="InterPro" id="IPR044066">
    <property type="entry name" value="TRIAD_supradom"/>
</dbReference>
<dbReference type="EC" id="2.3.2.31" evidence="2"/>
<keyword evidence="3" id="KW-0808">Transferase</keyword>
<dbReference type="GO" id="GO:0008270">
    <property type="term" value="F:zinc ion binding"/>
    <property type="evidence" value="ECO:0007669"/>
    <property type="project" value="UniProtKB-KW"/>
</dbReference>
<evidence type="ECO:0000259" key="9">
    <source>
        <dbReference type="PROSITE" id="PS51873"/>
    </source>
</evidence>
<accession>A0A067Q6X6</accession>
<evidence type="ECO:0000256" key="6">
    <source>
        <dbReference type="ARBA" id="ARBA00022771"/>
    </source>
</evidence>
<dbReference type="GO" id="GO:0061630">
    <property type="term" value="F:ubiquitin protein ligase activity"/>
    <property type="evidence" value="ECO:0007669"/>
    <property type="project" value="UniProtKB-EC"/>
</dbReference>
<evidence type="ECO:0000256" key="2">
    <source>
        <dbReference type="ARBA" id="ARBA00012251"/>
    </source>
</evidence>
<dbReference type="CDD" id="cd22584">
    <property type="entry name" value="Rcat_RBR_unk"/>
    <property type="match status" value="1"/>
</dbReference>
<dbReference type="AlphaFoldDB" id="A0A067Q6X6"/>
<keyword evidence="8" id="KW-0862">Zinc</keyword>
<dbReference type="InterPro" id="IPR002867">
    <property type="entry name" value="IBR_dom"/>
</dbReference>
<evidence type="ECO:0000256" key="4">
    <source>
        <dbReference type="ARBA" id="ARBA00022723"/>
    </source>
</evidence>
<dbReference type="InParanoid" id="A0A067Q6X6"/>
<feature type="domain" description="RING-type" evidence="9">
    <location>
        <begin position="50"/>
        <end position="239"/>
    </location>
</feature>
<sequence length="324" mass="36810">MPRRRCLSARNIPVRLTLKDPLGLKTGRVYSIPTRPLSRTRDSFFLSKAVQVICTICRSTVSSSEAVRVPCGHHYDFDCLSALFIYATKDESLLPARCCQKHIPLDLVRPHLTEKQAIDYSAKEREHATPNRLYCPKSTCSAFLGPAEASRGVVSCTECNTRVCAECKSFEHPLGGCHPDSGDAVFLDLATRKGYRRCPKCRRFTELAHGCNHMYCACQAEFCYKCGVTWKKCKCLQWDENLLFDRAEEQVQLQYGVPEPRAPPAQVQVHQQRVRRAAADLRDNHDCQHGDWRVRSGANMCQECWTFLDRYLLVSLRSGRTQAC</sequence>
<dbReference type="PANTHER" id="PTHR11685">
    <property type="entry name" value="RBR FAMILY RING FINGER AND IBR DOMAIN-CONTAINING"/>
    <property type="match status" value="1"/>
</dbReference>
<dbReference type="EMBL" id="KL197711">
    <property type="protein sequence ID" value="KDQ62734.1"/>
    <property type="molecule type" value="Genomic_DNA"/>
</dbReference>
<comment type="catalytic activity">
    <reaction evidence="1">
        <text>[E2 ubiquitin-conjugating enzyme]-S-ubiquitinyl-L-cysteine + [acceptor protein]-L-lysine = [E2 ubiquitin-conjugating enzyme]-L-cysteine + [acceptor protein]-N(6)-ubiquitinyl-L-lysine.</text>
        <dbReference type="EC" id="2.3.2.31"/>
    </reaction>
</comment>
<name>A0A067Q6X6_9AGAM</name>
<evidence type="ECO:0000256" key="3">
    <source>
        <dbReference type="ARBA" id="ARBA00022679"/>
    </source>
</evidence>
<evidence type="ECO:0000256" key="7">
    <source>
        <dbReference type="ARBA" id="ARBA00022786"/>
    </source>
</evidence>
<dbReference type="Gene3D" id="1.20.120.1750">
    <property type="match status" value="1"/>
</dbReference>
<evidence type="ECO:0000256" key="1">
    <source>
        <dbReference type="ARBA" id="ARBA00001798"/>
    </source>
</evidence>
<reference evidence="11" key="1">
    <citation type="journal article" date="2014" name="Proc. Natl. Acad. Sci. U.S.A.">
        <title>Extensive sampling of basidiomycete genomes demonstrates inadequacy of the white-rot/brown-rot paradigm for wood decay fungi.</title>
        <authorList>
            <person name="Riley R."/>
            <person name="Salamov A.A."/>
            <person name="Brown D.W."/>
            <person name="Nagy L.G."/>
            <person name="Floudas D."/>
            <person name="Held B.W."/>
            <person name="Levasseur A."/>
            <person name="Lombard V."/>
            <person name="Morin E."/>
            <person name="Otillar R."/>
            <person name="Lindquist E.A."/>
            <person name="Sun H."/>
            <person name="LaButti K.M."/>
            <person name="Schmutz J."/>
            <person name="Jabbour D."/>
            <person name="Luo H."/>
            <person name="Baker S.E."/>
            <person name="Pisabarro A.G."/>
            <person name="Walton J.D."/>
            <person name="Blanchette R.A."/>
            <person name="Henrissat B."/>
            <person name="Martin F."/>
            <person name="Cullen D."/>
            <person name="Hibbett D.S."/>
            <person name="Grigoriev I.V."/>
        </authorList>
    </citation>
    <scope>NUCLEOTIDE SEQUENCE [LARGE SCALE GENOMIC DNA]</scope>
    <source>
        <strain evidence="11">MUCL 33604</strain>
    </source>
</reference>
<dbReference type="InterPro" id="IPR013083">
    <property type="entry name" value="Znf_RING/FYVE/PHD"/>
</dbReference>
<dbReference type="SUPFAM" id="SSF57850">
    <property type="entry name" value="RING/U-box"/>
    <property type="match status" value="2"/>
</dbReference>
<keyword evidence="11" id="KW-1185">Reference proteome</keyword>
<evidence type="ECO:0000313" key="10">
    <source>
        <dbReference type="EMBL" id="KDQ62734.1"/>
    </source>
</evidence>
<evidence type="ECO:0000256" key="8">
    <source>
        <dbReference type="ARBA" id="ARBA00022833"/>
    </source>
</evidence>
<dbReference type="STRING" id="933084.A0A067Q6X6"/>
<dbReference type="GO" id="GO:0016567">
    <property type="term" value="P:protein ubiquitination"/>
    <property type="evidence" value="ECO:0007669"/>
    <property type="project" value="InterPro"/>
</dbReference>
<dbReference type="CDD" id="cd20335">
    <property type="entry name" value="BRcat_RBR"/>
    <property type="match status" value="1"/>
</dbReference>
<protein>
    <recommendedName>
        <fullName evidence="2">RBR-type E3 ubiquitin transferase</fullName>
        <ecNumber evidence="2">2.3.2.31</ecNumber>
    </recommendedName>
</protein>
<dbReference type="Proteomes" id="UP000027265">
    <property type="component" value="Unassembled WGS sequence"/>
</dbReference>
<dbReference type="HOGENOM" id="CLU_022048_1_0_1"/>
<proteinExistence type="predicted"/>
<keyword evidence="7" id="KW-0833">Ubl conjugation pathway</keyword>
<keyword evidence="6" id="KW-0863">Zinc-finger</keyword>
<keyword evidence="4" id="KW-0479">Metal-binding</keyword>
<dbReference type="OrthoDB" id="9977870at2759"/>
<dbReference type="PROSITE" id="PS51873">
    <property type="entry name" value="TRIAD"/>
    <property type="match status" value="1"/>
</dbReference>
<dbReference type="Pfam" id="PF01485">
    <property type="entry name" value="IBR"/>
    <property type="match status" value="2"/>
</dbReference>
<organism evidence="10 11">
    <name type="scientific">Jaapia argillacea MUCL 33604</name>
    <dbReference type="NCBI Taxonomy" id="933084"/>
    <lineage>
        <taxon>Eukaryota</taxon>
        <taxon>Fungi</taxon>
        <taxon>Dikarya</taxon>
        <taxon>Basidiomycota</taxon>
        <taxon>Agaricomycotina</taxon>
        <taxon>Agaricomycetes</taxon>
        <taxon>Agaricomycetidae</taxon>
        <taxon>Jaapiales</taxon>
        <taxon>Jaapiaceae</taxon>
        <taxon>Jaapia</taxon>
    </lineage>
</organism>
<gene>
    <name evidence="10" type="ORF">JAAARDRAFT_121226</name>
</gene>
<dbReference type="InterPro" id="IPR031127">
    <property type="entry name" value="E3_UB_ligase_RBR"/>
</dbReference>
<keyword evidence="5" id="KW-0677">Repeat</keyword>
<evidence type="ECO:0000313" key="11">
    <source>
        <dbReference type="Proteomes" id="UP000027265"/>
    </source>
</evidence>
<dbReference type="Gene3D" id="3.30.40.10">
    <property type="entry name" value="Zinc/RING finger domain, C3HC4 (zinc finger)"/>
    <property type="match status" value="1"/>
</dbReference>